<dbReference type="KEGG" id="git:C6V83_01455"/>
<gene>
    <name evidence="1" type="ORF">C6V83_01455</name>
</gene>
<dbReference type="AlphaFoldDB" id="A0A2S0KBW0"/>
<accession>A0A2S0KBW0</accession>
<protein>
    <recommendedName>
        <fullName evidence="3">GNAT family N-acetyltransferase</fullName>
    </recommendedName>
</protein>
<evidence type="ECO:0008006" key="3">
    <source>
        <dbReference type="Google" id="ProtNLM"/>
    </source>
</evidence>
<keyword evidence="2" id="KW-1185">Reference proteome</keyword>
<dbReference type="OrthoDB" id="5242876at2"/>
<evidence type="ECO:0000313" key="1">
    <source>
        <dbReference type="EMBL" id="AVL99158.1"/>
    </source>
</evidence>
<reference evidence="1 2" key="1">
    <citation type="submission" date="2018-03" db="EMBL/GenBank/DDBJ databases">
        <title>Characteristics and genome of n-alkane degrading marine bacteria Gordonia iterans isolated from crude oil contaminated in Tae-an, South Korea.</title>
        <authorList>
            <person name="Lee S.-S."/>
            <person name="Kim H."/>
        </authorList>
    </citation>
    <scope>NUCLEOTIDE SEQUENCE [LARGE SCALE GENOMIC DNA]</scope>
    <source>
        <strain evidence="1 2">Co17</strain>
    </source>
</reference>
<dbReference type="RefSeq" id="WP_105940895.1">
    <property type="nucleotide sequence ID" value="NZ_CP027433.1"/>
</dbReference>
<dbReference type="Proteomes" id="UP000239814">
    <property type="component" value="Chromosome"/>
</dbReference>
<evidence type="ECO:0000313" key="2">
    <source>
        <dbReference type="Proteomes" id="UP000239814"/>
    </source>
</evidence>
<sequence>MGVTVRALELDGFESLPRHTRRCVFWEMDPETATDTLDAALNGSLGGFESEFDKEAWISGLLLEWGSCCQIAVEATTGRVVGSAFYAPPGRVPRAKRFPTAPVSADAVLLTTITTEPGFDEAAALLLDAVVADVVGRGVRAIEAFGYTGSDSELAGDLVSLLLGGGVAGNVCSDCIMPTGFLEQSSFEVVAPDQYLPRLRLDLREGLGWKIQVERALEKLVVAESMALQSSC</sequence>
<name>A0A2S0KBW0_9ACTN</name>
<organism evidence="1 2">
    <name type="scientific">Gordonia iterans</name>
    <dbReference type="NCBI Taxonomy" id="1004901"/>
    <lineage>
        <taxon>Bacteria</taxon>
        <taxon>Bacillati</taxon>
        <taxon>Actinomycetota</taxon>
        <taxon>Actinomycetes</taxon>
        <taxon>Mycobacteriales</taxon>
        <taxon>Gordoniaceae</taxon>
        <taxon>Gordonia</taxon>
    </lineage>
</organism>
<proteinExistence type="predicted"/>
<dbReference type="EMBL" id="CP027433">
    <property type="protein sequence ID" value="AVL99158.1"/>
    <property type="molecule type" value="Genomic_DNA"/>
</dbReference>